<feature type="transmembrane region" description="Helical" evidence="10">
    <location>
        <begin position="285"/>
        <end position="304"/>
    </location>
</feature>
<reference evidence="13" key="1">
    <citation type="journal article" date="2019" name="Int. J. Syst. Evol. Microbiol.">
        <title>The Global Catalogue of Microorganisms (GCM) 10K type strain sequencing project: providing services to taxonomists for standard genome sequencing and annotation.</title>
        <authorList>
            <consortium name="The Broad Institute Genomics Platform"/>
            <consortium name="The Broad Institute Genome Sequencing Center for Infectious Disease"/>
            <person name="Wu L."/>
            <person name="Ma J."/>
        </authorList>
    </citation>
    <scope>NUCLEOTIDE SEQUENCE [LARGE SCALE GENOMIC DNA]</scope>
    <source>
        <strain evidence="13">KCTC 19812</strain>
    </source>
</reference>
<dbReference type="Gene3D" id="3.30.1150.10">
    <property type="match status" value="3"/>
</dbReference>
<protein>
    <submittedName>
        <fullName evidence="12">TonB family protein</fullName>
    </submittedName>
</protein>
<keyword evidence="8 10" id="KW-1133">Transmembrane helix</keyword>
<evidence type="ECO:0000256" key="10">
    <source>
        <dbReference type="SAM" id="Phobius"/>
    </source>
</evidence>
<dbReference type="NCBIfam" id="TIGR01352">
    <property type="entry name" value="tonB_Cterm"/>
    <property type="match status" value="1"/>
</dbReference>
<keyword evidence="5" id="KW-0997">Cell inner membrane</keyword>
<organism evidence="12 13">
    <name type="scientific">Shivajiella indica</name>
    <dbReference type="NCBI Taxonomy" id="872115"/>
    <lineage>
        <taxon>Bacteria</taxon>
        <taxon>Pseudomonadati</taxon>
        <taxon>Bacteroidota</taxon>
        <taxon>Cytophagia</taxon>
        <taxon>Cytophagales</taxon>
        <taxon>Cyclobacteriaceae</taxon>
        <taxon>Shivajiella</taxon>
    </lineage>
</organism>
<dbReference type="SUPFAM" id="SSF56935">
    <property type="entry name" value="Porins"/>
    <property type="match status" value="1"/>
</dbReference>
<keyword evidence="13" id="KW-1185">Reference proteome</keyword>
<evidence type="ECO:0000256" key="6">
    <source>
        <dbReference type="ARBA" id="ARBA00022692"/>
    </source>
</evidence>
<dbReference type="CDD" id="cd07341">
    <property type="entry name" value="M56_BlaR1_MecR1_like"/>
    <property type="match status" value="1"/>
</dbReference>
<evidence type="ECO:0000256" key="4">
    <source>
        <dbReference type="ARBA" id="ARBA00022475"/>
    </source>
</evidence>
<evidence type="ECO:0000256" key="9">
    <source>
        <dbReference type="ARBA" id="ARBA00023136"/>
    </source>
</evidence>
<dbReference type="PANTHER" id="PTHR33446">
    <property type="entry name" value="PROTEIN TONB-RELATED"/>
    <property type="match status" value="1"/>
</dbReference>
<dbReference type="Gene3D" id="2.170.130.10">
    <property type="entry name" value="TonB-dependent receptor, plug domain"/>
    <property type="match status" value="1"/>
</dbReference>
<feature type="transmembrane region" description="Helical" evidence="10">
    <location>
        <begin position="201"/>
        <end position="219"/>
    </location>
</feature>
<dbReference type="PROSITE" id="PS52015">
    <property type="entry name" value="TONB_CTD"/>
    <property type="match status" value="2"/>
</dbReference>
<dbReference type="RefSeq" id="WP_380801148.1">
    <property type="nucleotide sequence ID" value="NZ_JBHUIV010000010.1"/>
</dbReference>
<evidence type="ECO:0000256" key="5">
    <source>
        <dbReference type="ARBA" id="ARBA00022519"/>
    </source>
</evidence>
<dbReference type="Pfam" id="PF05569">
    <property type="entry name" value="Peptidase_M56"/>
    <property type="match status" value="1"/>
</dbReference>
<dbReference type="PANTHER" id="PTHR33446:SF2">
    <property type="entry name" value="PROTEIN TONB"/>
    <property type="match status" value="1"/>
</dbReference>
<keyword evidence="3" id="KW-0813">Transport</keyword>
<evidence type="ECO:0000259" key="11">
    <source>
        <dbReference type="PROSITE" id="PS52015"/>
    </source>
</evidence>
<dbReference type="InterPro" id="IPR008756">
    <property type="entry name" value="Peptidase_M56"/>
</dbReference>
<keyword evidence="9 10" id="KW-0472">Membrane</keyword>
<evidence type="ECO:0000256" key="2">
    <source>
        <dbReference type="ARBA" id="ARBA00006555"/>
    </source>
</evidence>
<evidence type="ECO:0000256" key="8">
    <source>
        <dbReference type="ARBA" id="ARBA00022989"/>
    </source>
</evidence>
<dbReference type="InterPro" id="IPR051045">
    <property type="entry name" value="TonB-dependent_transducer"/>
</dbReference>
<keyword evidence="7" id="KW-0653">Protein transport</keyword>
<keyword evidence="4" id="KW-1003">Cell membrane</keyword>
<comment type="caution">
    <text evidence="12">The sequence shown here is derived from an EMBL/GenBank/DDBJ whole genome shotgun (WGS) entry which is preliminary data.</text>
</comment>
<proteinExistence type="inferred from homology"/>
<feature type="transmembrane region" description="Helical" evidence="10">
    <location>
        <begin position="150"/>
        <end position="170"/>
    </location>
</feature>
<name>A0ABW5B527_9BACT</name>
<evidence type="ECO:0000256" key="7">
    <source>
        <dbReference type="ARBA" id="ARBA00022927"/>
    </source>
</evidence>
<dbReference type="Proteomes" id="UP001597414">
    <property type="component" value="Unassembled WGS sequence"/>
</dbReference>
<comment type="similarity">
    <text evidence="2">Belongs to the TonB family.</text>
</comment>
<comment type="subcellular location">
    <subcellularLocation>
        <location evidence="1">Cell inner membrane</location>
        <topology evidence="1">Single-pass membrane protein</topology>
        <orientation evidence="1">Periplasmic side</orientation>
    </subcellularLocation>
</comment>
<evidence type="ECO:0000313" key="13">
    <source>
        <dbReference type="Proteomes" id="UP001597414"/>
    </source>
</evidence>
<dbReference type="EMBL" id="JBHUIV010000010">
    <property type="protein sequence ID" value="MFD2201232.1"/>
    <property type="molecule type" value="Genomic_DNA"/>
</dbReference>
<keyword evidence="6 10" id="KW-0812">Transmembrane</keyword>
<feature type="transmembrane region" description="Helical" evidence="10">
    <location>
        <begin position="108"/>
        <end position="129"/>
    </location>
</feature>
<feature type="domain" description="TonB C-terminal" evidence="11">
    <location>
        <begin position="553"/>
        <end position="649"/>
    </location>
</feature>
<feature type="transmembrane region" description="Helical" evidence="10">
    <location>
        <begin position="7"/>
        <end position="25"/>
    </location>
</feature>
<feature type="transmembrane region" description="Helical" evidence="10">
    <location>
        <begin position="37"/>
        <end position="56"/>
    </location>
</feature>
<dbReference type="InterPro" id="IPR037682">
    <property type="entry name" value="TonB_C"/>
</dbReference>
<feature type="domain" description="TonB C-terminal" evidence="11">
    <location>
        <begin position="671"/>
        <end position="765"/>
    </location>
</feature>
<accession>A0ABW5B527</accession>
<evidence type="ECO:0000256" key="1">
    <source>
        <dbReference type="ARBA" id="ARBA00004383"/>
    </source>
</evidence>
<dbReference type="SUPFAM" id="SSF74653">
    <property type="entry name" value="TolA/TonB C-terminal domain"/>
    <property type="match status" value="3"/>
</dbReference>
<dbReference type="InterPro" id="IPR006260">
    <property type="entry name" value="TonB/TolA_C"/>
</dbReference>
<evidence type="ECO:0000256" key="3">
    <source>
        <dbReference type="ARBA" id="ARBA00022448"/>
    </source>
</evidence>
<gene>
    <name evidence="12" type="ORF">ACFSKV_06625</name>
</gene>
<dbReference type="InterPro" id="IPR037066">
    <property type="entry name" value="Plug_dom_sf"/>
</dbReference>
<evidence type="ECO:0000313" key="12">
    <source>
        <dbReference type="EMBL" id="MFD2201232.1"/>
    </source>
</evidence>
<sequence length="869" mass="99713">MAVFLDYIWQSTFCLLFFFGIHWVFLRNEKAFTITRIYLLITPLLALLFPLISIPVNFDKPNISLDQTQFYRALSLQETPEDIVATFGLPEITVQSTKLPLLWEIKDYLLLGYLLITSFLLIRLFWSFLQLRLIKEKGWYQTSYNLKHSYFLIPTFGLAPIFSFFDKLFWDDTQALDPEEKQQILHHEIEHIRQRHTYDVIYYQILSIIFWFNPAIHLMRSALVDLHEYLADEHVLKKSINKENYPKLVVKMAFKGIDLPIGNYFIRSTTLKRIIMMKKSPKINWVKTLMVIPLSFMLLALVSMKTQPGIGLFHQITTNDLEEIKNRLIASNDSLEVHVKVKKIPNPVHYEWIGALENGQLKAQIGELQYEFSDIKSDADYIKVRGLINSLRNTSVLRKEYPQAFSKNEVSKIAEPDEGILAWNKRLLGSLQKPEKELELGIVGMIEVEFIVDKNGLITDPVIKTSFGGGLDQQVLEALAKPEFKKWNPALNDGNPVNMVYSFSFGFSPEKTVAYSEAHTFFESSNKSATKSTISFGDNEIFDVVENAPEYKGGFEAWANYLKENLSYPERAKSNKIEGVVYLVFVINKEGKVESPEILRGVGYGLDEEALRVVKESPDWIPGMQRGQAVNVRMRLPINFKISEEEKSSKTLSGYVNTPSLERQISEPSIRPTEEFQEFIRKTIKYPNDDREAEVSGNVTAEILLNKEGLIQHVNIISSPSRSLQEEVLRVLEKNKQKWIVDGNKDEYQVELPIRFVLAGKGESNPVRLKNEIVVVGYNSQPKEGMAKFTPLKQEGIKDLNGSIIKSITNEPLYIINGEVKPDLKSNTLNIDPDQIESIQVFRGKEMEEKYELYGNRAKNGVISITTKD</sequence>
<dbReference type="Pfam" id="PF03544">
    <property type="entry name" value="TonB_C"/>
    <property type="match status" value="3"/>
</dbReference>